<evidence type="ECO:0000256" key="1">
    <source>
        <dbReference type="ARBA" id="ARBA00001933"/>
    </source>
</evidence>
<sequence>MRPSCATIDLDALRANYLLAKRLAGGRTLAVVKADAYGHGAIACAKALEPIADGFAVALLEEALPLRASGISRPIVLLEGVFDPGELTAAAELDLWPVVHHEAQLRMLELASHRPRRIWIKINSGMNRAGFSPREASSVWQRLQAIPGLEAPVWMTHFACADDPRSSMTLEQIQRFHRGVATLPGETSLANSAALLAWPQARGDWARPGILLYGGNPLLPHADPDPARSLRPVMTLSSRVIATRWLSPGEALGYGATFVAERPTRVGLVAIGYADGYPRHAPTGTPVAVEGWRTRLIGRISMDMLTVDLSPLPEDVGQGAIVELWGKTVSVDEVARAAGTISYELLCHVKRVQRIHRGVMITP</sequence>
<dbReference type="CDD" id="cd06827">
    <property type="entry name" value="PLPDE_III_AR_proteobact"/>
    <property type="match status" value="1"/>
</dbReference>
<evidence type="ECO:0000313" key="7">
    <source>
        <dbReference type="Proteomes" id="UP000669605"/>
    </source>
</evidence>
<evidence type="ECO:0000259" key="5">
    <source>
        <dbReference type="SMART" id="SM01005"/>
    </source>
</evidence>
<dbReference type="NCBIfam" id="TIGR00492">
    <property type="entry name" value="alr"/>
    <property type="match status" value="1"/>
</dbReference>
<dbReference type="Proteomes" id="UP000669605">
    <property type="component" value="Unassembled WGS sequence"/>
</dbReference>
<protein>
    <recommendedName>
        <fullName evidence="4">Alanine racemase</fullName>
        <ecNumber evidence="4">5.1.1.1</ecNumber>
    </recommendedName>
</protein>
<comment type="pathway">
    <text evidence="4">Amino-acid biosynthesis; D-alanine biosynthesis; D-alanine from L-alanine: step 1/1.</text>
</comment>
<feature type="active site" description="Proton acceptor; specific for L-alanine" evidence="4">
    <location>
        <position position="254"/>
    </location>
</feature>
<evidence type="ECO:0000256" key="2">
    <source>
        <dbReference type="ARBA" id="ARBA00022898"/>
    </source>
</evidence>
<dbReference type="InterPro" id="IPR020622">
    <property type="entry name" value="Ala_racemase_pyridoxalP-BS"/>
</dbReference>
<dbReference type="Gene3D" id="2.40.37.10">
    <property type="entry name" value="Lyase, Ornithine Decarboxylase, Chain A, domain 1"/>
    <property type="match status" value="1"/>
</dbReference>
<dbReference type="InterPro" id="IPR001608">
    <property type="entry name" value="Ala_racemase_N"/>
</dbReference>
<evidence type="ECO:0000256" key="3">
    <source>
        <dbReference type="ARBA" id="ARBA00023235"/>
    </source>
</evidence>
<keyword evidence="2 4" id="KW-0663">Pyridoxal phosphate</keyword>
<feature type="active site" description="Proton acceptor; specific for D-alanine" evidence="4">
    <location>
        <position position="33"/>
    </location>
</feature>
<dbReference type="Pfam" id="PF00842">
    <property type="entry name" value="Ala_racemase_C"/>
    <property type="match status" value="1"/>
</dbReference>
<dbReference type="InterPro" id="IPR029066">
    <property type="entry name" value="PLP-binding_barrel"/>
</dbReference>
<dbReference type="PRINTS" id="PR00992">
    <property type="entry name" value="ALARACEMASE"/>
</dbReference>
<dbReference type="SMART" id="SM01005">
    <property type="entry name" value="Ala_racemase_C"/>
    <property type="match status" value="1"/>
</dbReference>
<dbReference type="RefSeq" id="WP_169116255.1">
    <property type="nucleotide sequence ID" value="NZ_JAAAUB010000013.1"/>
</dbReference>
<dbReference type="Pfam" id="PF01168">
    <property type="entry name" value="Ala_racemase_N"/>
    <property type="match status" value="1"/>
</dbReference>
<dbReference type="PANTHER" id="PTHR30511">
    <property type="entry name" value="ALANINE RACEMASE"/>
    <property type="match status" value="1"/>
</dbReference>
<dbReference type="InterPro" id="IPR009006">
    <property type="entry name" value="Ala_racemase/Decarboxylase_C"/>
</dbReference>
<keyword evidence="3 4" id="KW-0413">Isomerase</keyword>
<dbReference type="InterPro" id="IPR011079">
    <property type="entry name" value="Ala_racemase_C"/>
</dbReference>
<organism evidence="6 7">
    <name type="scientific">Tepidiphilus baoligensis</name>
    <dbReference type="NCBI Taxonomy" id="2698687"/>
    <lineage>
        <taxon>Bacteria</taxon>
        <taxon>Pseudomonadati</taxon>
        <taxon>Pseudomonadota</taxon>
        <taxon>Hydrogenophilia</taxon>
        <taxon>Hydrogenophilales</taxon>
        <taxon>Hydrogenophilaceae</taxon>
        <taxon>Tepidiphilus</taxon>
    </lineage>
</organism>
<dbReference type="Gene3D" id="3.20.20.10">
    <property type="entry name" value="Alanine racemase"/>
    <property type="match status" value="1"/>
</dbReference>
<comment type="similarity">
    <text evidence="4">Belongs to the alanine racemase family.</text>
</comment>
<name>A0ABX1QMM0_9PROT</name>
<comment type="function">
    <text evidence="4">Catalyzes the interconversion of L-alanine and D-alanine. May also act on other amino acids.</text>
</comment>
<comment type="cofactor">
    <cofactor evidence="1 4">
        <name>pyridoxal 5'-phosphate</name>
        <dbReference type="ChEBI" id="CHEBI:597326"/>
    </cofactor>
</comment>
<feature type="domain" description="Alanine racemase C-terminal" evidence="5">
    <location>
        <begin position="233"/>
        <end position="357"/>
    </location>
</feature>
<reference evidence="6 7" key="1">
    <citation type="journal article" date="2020" name="Curr. Microbiol.">
        <title>Tepidiphilus baoligensis sp. nov., a Novel Bacterium of the Family Hydrogenophilaceae Isolated from an Oil Reservoir.</title>
        <authorList>
            <person name="Zhang X."/>
            <person name="Wang G."/>
            <person name="Ma X."/>
            <person name="Yu J."/>
            <person name="You J."/>
            <person name="Xue Y."/>
            <person name="Ma Y."/>
        </authorList>
    </citation>
    <scope>NUCLEOTIDE SEQUENCE [LARGE SCALE GENOMIC DNA]</scope>
    <source>
        <strain evidence="6 7">B18-69</strain>
    </source>
</reference>
<feature type="binding site" evidence="4">
    <location>
        <position position="302"/>
    </location>
    <ligand>
        <name>substrate</name>
    </ligand>
</feature>
<gene>
    <name evidence="6" type="primary">alr</name>
    <name evidence="6" type="ORF">GV368_08740</name>
</gene>
<evidence type="ECO:0000256" key="4">
    <source>
        <dbReference type="HAMAP-Rule" id="MF_01201"/>
    </source>
</evidence>
<accession>A0ABX1QMM0</accession>
<feature type="modified residue" description="N6-(pyridoxal phosphate)lysine" evidence="4">
    <location>
        <position position="33"/>
    </location>
</feature>
<dbReference type="InterPro" id="IPR000821">
    <property type="entry name" value="Ala_racemase"/>
</dbReference>
<dbReference type="SUPFAM" id="SSF50621">
    <property type="entry name" value="Alanine racemase C-terminal domain-like"/>
    <property type="match status" value="1"/>
</dbReference>
<dbReference type="PROSITE" id="PS00395">
    <property type="entry name" value="ALANINE_RACEMASE"/>
    <property type="match status" value="1"/>
</dbReference>
<proteinExistence type="inferred from homology"/>
<feature type="binding site" evidence="4">
    <location>
        <position position="128"/>
    </location>
    <ligand>
        <name>substrate</name>
    </ligand>
</feature>
<dbReference type="EMBL" id="JAAAUB010000013">
    <property type="protein sequence ID" value="NMH17181.1"/>
    <property type="molecule type" value="Genomic_DNA"/>
</dbReference>
<evidence type="ECO:0000313" key="6">
    <source>
        <dbReference type="EMBL" id="NMH17181.1"/>
    </source>
</evidence>
<keyword evidence="7" id="KW-1185">Reference proteome</keyword>
<dbReference type="HAMAP" id="MF_01201">
    <property type="entry name" value="Ala_racemase"/>
    <property type="match status" value="1"/>
</dbReference>
<dbReference type="PANTHER" id="PTHR30511:SF0">
    <property type="entry name" value="ALANINE RACEMASE, CATABOLIC-RELATED"/>
    <property type="match status" value="1"/>
</dbReference>
<comment type="caution">
    <text evidence="6">The sequence shown here is derived from an EMBL/GenBank/DDBJ whole genome shotgun (WGS) entry which is preliminary data.</text>
</comment>
<comment type="catalytic activity">
    <reaction evidence="4">
        <text>L-alanine = D-alanine</text>
        <dbReference type="Rhea" id="RHEA:20249"/>
        <dbReference type="ChEBI" id="CHEBI:57416"/>
        <dbReference type="ChEBI" id="CHEBI:57972"/>
        <dbReference type="EC" id="5.1.1.1"/>
    </reaction>
</comment>
<dbReference type="GO" id="GO:0008784">
    <property type="term" value="F:alanine racemase activity"/>
    <property type="evidence" value="ECO:0007669"/>
    <property type="project" value="UniProtKB-EC"/>
</dbReference>
<dbReference type="SUPFAM" id="SSF51419">
    <property type="entry name" value="PLP-binding barrel"/>
    <property type="match status" value="1"/>
</dbReference>
<dbReference type="EC" id="5.1.1.1" evidence="4"/>